<evidence type="ECO:0000313" key="3">
    <source>
        <dbReference type="EMBL" id="RKQ88204.1"/>
    </source>
</evidence>
<sequence>MTRLPLLLACVFAMLLSAAPAHAIPPSDAIARINALRVANSLPPLTEDAELNAGCQAHARYMALNGGWDETVPHDETPGKPGYTAAGAAAARSSVLAGPLGWMDPHPWVGSAEHTRQIMDPALSRTGYGEQGGWMCLQVRTDPRPDLIGKVFTLPGKGAIDVNLANGEALSVYTPGQDDITLRAPRLSSPTGSVPLSDTLVPQGALAPGTTYTAEVDLRHSATRCSREGAPPVYPACPARFASWCYTSERDIKPVWLPAEAAPYDPVLCSGGEKPPATEYASIKARTEPYHWQFTTAGPPVTCPSAVTAPSRLARGTTMHAYVQMCGAASVSVEVLRGNRRVARRTSRMPGFRVSTRRLAAGRYTLVVAVGDDTHQHAFTVR</sequence>
<dbReference type="Gene3D" id="3.40.33.10">
    <property type="entry name" value="CAP"/>
    <property type="match status" value="1"/>
</dbReference>
<dbReference type="InterPro" id="IPR035940">
    <property type="entry name" value="CAP_sf"/>
</dbReference>
<feature type="chain" id="PRO_5024888811" evidence="1">
    <location>
        <begin position="24"/>
        <end position="382"/>
    </location>
</feature>
<organism evidence="3 4">
    <name type="scientific">Solirubrobacter pauli</name>
    <dbReference type="NCBI Taxonomy" id="166793"/>
    <lineage>
        <taxon>Bacteria</taxon>
        <taxon>Bacillati</taxon>
        <taxon>Actinomycetota</taxon>
        <taxon>Thermoleophilia</taxon>
        <taxon>Solirubrobacterales</taxon>
        <taxon>Solirubrobacteraceae</taxon>
        <taxon>Solirubrobacter</taxon>
    </lineage>
</organism>
<feature type="signal peptide" evidence="1">
    <location>
        <begin position="1"/>
        <end position="23"/>
    </location>
</feature>
<keyword evidence="4" id="KW-1185">Reference proteome</keyword>
<dbReference type="InterPro" id="IPR014044">
    <property type="entry name" value="CAP_dom"/>
</dbReference>
<reference evidence="3 4" key="1">
    <citation type="submission" date="2018-10" db="EMBL/GenBank/DDBJ databases">
        <title>Genomic Encyclopedia of Archaeal and Bacterial Type Strains, Phase II (KMG-II): from individual species to whole genera.</title>
        <authorList>
            <person name="Goeker M."/>
        </authorList>
    </citation>
    <scope>NUCLEOTIDE SEQUENCE [LARGE SCALE GENOMIC DNA]</scope>
    <source>
        <strain evidence="3 4">DSM 14954</strain>
    </source>
</reference>
<dbReference type="EMBL" id="RBIL01000002">
    <property type="protein sequence ID" value="RKQ88204.1"/>
    <property type="molecule type" value="Genomic_DNA"/>
</dbReference>
<accession>A0A660L4S7</accession>
<evidence type="ECO:0000256" key="1">
    <source>
        <dbReference type="SAM" id="SignalP"/>
    </source>
</evidence>
<comment type="caution">
    <text evidence="3">The sequence shown here is derived from an EMBL/GenBank/DDBJ whole genome shotgun (WGS) entry which is preliminary data.</text>
</comment>
<evidence type="ECO:0000313" key="4">
    <source>
        <dbReference type="Proteomes" id="UP000278962"/>
    </source>
</evidence>
<dbReference type="CDD" id="cd05379">
    <property type="entry name" value="CAP_bacterial"/>
    <property type="match status" value="1"/>
</dbReference>
<name>A0A660L4S7_9ACTN</name>
<evidence type="ECO:0000259" key="2">
    <source>
        <dbReference type="Pfam" id="PF00188"/>
    </source>
</evidence>
<dbReference type="Pfam" id="PF00188">
    <property type="entry name" value="CAP"/>
    <property type="match status" value="1"/>
</dbReference>
<dbReference type="AlphaFoldDB" id="A0A660L4S7"/>
<proteinExistence type="predicted"/>
<dbReference type="RefSeq" id="WP_121257508.1">
    <property type="nucleotide sequence ID" value="NZ_RBIL01000002.1"/>
</dbReference>
<keyword evidence="1" id="KW-0732">Signal</keyword>
<dbReference type="Proteomes" id="UP000278962">
    <property type="component" value="Unassembled WGS sequence"/>
</dbReference>
<dbReference type="SUPFAM" id="SSF55797">
    <property type="entry name" value="PR-1-like"/>
    <property type="match status" value="1"/>
</dbReference>
<feature type="domain" description="SCP" evidence="2">
    <location>
        <begin position="31"/>
        <end position="129"/>
    </location>
</feature>
<protein>
    <submittedName>
        <fullName evidence="3">Cysteine-rich secretory protein family protein</fullName>
    </submittedName>
</protein>
<dbReference type="OrthoDB" id="5372233at2"/>
<gene>
    <name evidence="3" type="ORF">C8N24_6245</name>
</gene>